<dbReference type="Gene3D" id="3.40.50.10790">
    <property type="entry name" value="S-adenosyl-l-methionine hydroxide adenosyltransferase, N-terminal"/>
    <property type="match status" value="1"/>
</dbReference>
<dbReference type="Gene3D" id="2.40.30.90">
    <property type="entry name" value="Bacterial fluorinating enzyme like"/>
    <property type="match status" value="1"/>
</dbReference>
<sequence length="251" mass="26639">MIFLATDFGLTGPYLGQVRAVLAQRCPEQAVIDLFADLPVFQPALSAPLLAAYTRDLPSGSLVLGVVDPDVGGERDGVILQADGLWFVGPDNGLFSLVARWARERAAWRLSVPPGASASFHGRDVFAPAAAILARGGLPEGTTVLDPGRLDRPDFPNDLPRIIYLDTYGNALTGIRASSLGPHDTLALESSVLPRARTFCDLDKGEPFCYRNANGLMEIAVNQGRADQKLALHLGTPVRVIAATAGVSVRG</sequence>
<dbReference type="Pfam" id="PF01887">
    <property type="entry name" value="SAM_HAT_N"/>
    <property type="match status" value="1"/>
</dbReference>
<dbReference type="HOGENOM" id="CLU_059734_1_2_5"/>
<evidence type="ECO:0000259" key="3">
    <source>
        <dbReference type="Pfam" id="PF01887"/>
    </source>
</evidence>
<dbReference type="PANTHER" id="PTHR35092">
    <property type="entry name" value="CHLORINASE MJ1651"/>
    <property type="match status" value="1"/>
</dbReference>
<dbReference type="InterPro" id="IPR002747">
    <property type="entry name" value="SAM_OH_AdoTrfase"/>
</dbReference>
<dbReference type="OrthoDB" id="9792195at2"/>
<dbReference type="InterPro" id="IPR023228">
    <property type="entry name" value="SAM_OH_AdoTrfase_N_sf"/>
</dbReference>
<feature type="domain" description="S-adenosyl-l-methionine hydroxide adenosyltransferase N-terminal" evidence="3">
    <location>
        <begin position="2"/>
        <end position="140"/>
    </location>
</feature>
<evidence type="ECO:0000313" key="5">
    <source>
        <dbReference type="EMBL" id="CCG06984.1"/>
    </source>
</evidence>
<organism evidence="5 6">
    <name type="scientific">Pararhodospirillum photometricum DSM 122</name>
    <dbReference type="NCBI Taxonomy" id="1150469"/>
    <lineage>
        <taxon>Bacteria</taxon>
        <taxon>Pseudomonadati</taxon>
        <taxon>Pseudomonadota</taxon>
        <taxon>Alphaproteobacteria</taxon>
        <taxon>Rhodospirillales</taxon>
        <taxon>Rhodospirillaceae</taxon>
        <taxon>Pararhodospirillum</taxon>
    </lineage>
</organism>
<comment type="similarity">
    <text evidence="2">Belongs to the SAM hydrolase / SAM-dependent halogenase family.</text>
</comment>
<dbReference type="RefSeq" id="WP_014413624.1">
    <property type="nucleotide sequence ID" value="NC_017059.1"/>
</dbReference>
<evidence type="ECO:0000256" key="1">
    <source>
        <dbReference type="ARBA" id="ARBA00022691"/>
    </source>
</evidence>
<dbReference type="Pfam" id="PF20257">
    <property type="entry name" value="SAM_HAT_C"/>
    <property type="match status" value="1"/>
</dbReference>
<dbReference type="eggNOG" id="COG1912">
    <property type="taxonomic scope" value="Bacteria"/>
</dbReference>
<keyword evidence="1" id="KW-0949">S-adenosyl-L-methionine</keyword>
<dbReference type="SUPFAM" id="SSF102522">
    <property type="entry name" value="Bacterial fluorinating enzyme, N-terminal domain"/>
    <property type="match status" value="1"/>
</dbReference>
<dbReference type="InterPro" id="IPR023227">
    <property type="entry name" value="SAM_OH_AdoTrfase_C_sf"/>
</dbReference>
<proteinExistence type="inferred from homology"/>
<keyword evidence="6" id="KW-1185">Reference proteome</keyword>
<protein>
    <recommendedName>
        <fullName evidence="7">SAM-dependent chlorinase/fluorinase</fullName>
    </recommendedName>
</protein>
<evidence type="ECO:0008006" key="7">
    <source>
        <dbReference type="Google" id="ProtNLM"/>
    </source>
</evidence>
<dbReference type="PANTHER" id="PTHR35092:SF1">
    <property type="entry name" value="CHLORINASE MJ1651"/>
    <property type="match status" value="1"/>
</dbReference>
<reference evidence="5 6" key="1">
    <citation type="submission" date="2012-02" db="EMBL/GenBank/DDBJ databases">
        <title>Shotgun genome sequence of Phaeospirillum photometricum DSM 122.</title>
        <authorList>
            <person name="Duquesne K."/>
            <person name="Sturgis J."/>
        </authorList>
    </citation>
    <scope>NUCLEOTIDE SEQUENCE [LARGE SCALE GENOMIC DNA]</scope>
    <source>
        <strain evidence="6">DSM122</strain>
    </source>
</reference>
<dbReference type="PATRIC" id="fig|1150469.3.peg.420"/>
<evidence type="ECO:0000313" key="6">
    <source>
        <dbReference type="Proteomes" id="UP000033220"/>
    </source>
</evidence>
<gene>
    <name evidence="5" type="ORF">RSPPHO_00358</name>
</gene>
<feature type="domain" description="S-adenosyl-l-methionine hydroxide adenosyltransferase C-terminal" evidence="4">
    <location>
        <begin position="161"/>
        <end position="239"/>
    </location>
</feature>
<dbReference type="InterPro" id="IPR046469">
    <property type="entry name" value="SAM_HAT_N"/>
</dbReference>
<dbReference type="PIRSF" id="PIRSF006779">
    <property type="entry name" value="UCP006779"/>
    <property type="match status" value="1"/>
</dbReference>
<evidence type="ECO:0000259" key="4">
    <source>
        <dbReference type="Pfam" id="PF20257"/>
    </source>
</evidence>
<dbReference type="Proteomes" id="UP000033220">
    <property type="component" value="Chromosome DSM 122"/>
</dbReference>
<dbReference type="SUPFAM" id="SSF101852">
    <property type="entry name" value="Bacterial fluorinating enzyme, C-terminal domain"/>
    <property type="match status" value="1"/>
</dbReference>
<dbReference type="InterPro" id="IPR046470">
    <property type="entry name" value="SAM_HAT_C"/>
</dbReference>
<dbReference type="EMBL" id="HE663493">
    <property type="protein sequence ID" value="CCG06984.1"/>
    <property type="molecule type" value="Genomic_DNA"/>
</dbReference>
<dbReference type="KEGG" id="rpm:RSPPHO_00358"/>
<name>H6SNA8_PARPM</name>
<dbReference type="AlphaFoldDB" id="H6SNA8"/>
<accession>H6SNA8</accession>
<evidence type="ECO:0000256" key="2">
    <source>
        <dbReference type="ARBA" id="ARBA00024035"/>
    </source>
</evidence>